<dbReference type="InterPro" id="IPR050965">
    <property type="entry name" value="UPF0336/Enoyl-CoA_hydratase"/>
</dbReference>
<dbReference type="Pfam" id="PF01575">
    <property type="entry name" value="MaoC_dehydratas"/>
    <property type="match status" value="1"/>
</dbReference>
<dbReference type="InterPro" id="IPR029069">
    <property type="entry name" value="HotDog_dom_sf"/>
</dbReference>
<evidence type="ECO:0000313" key="3">
    <source>
        <dbReference type="Proteomes" id="UP001344632"/>
    </source>
</evidence>
<dbReference type="PANTHER" id="PTHR43437:SF3">
    <property type="entry name" value="HYDROXYACYL-THIOESTER DEHYDRATASE TYPE 2, MITOCHONDRIAL"/>
    <property type="match status" value="1"/>
</dbReference>
<dbReference type="PANTHER" id="PTHR43437">
    <property type="entry name" value="HYDROXYACYL-THIOESTER DEHYDRATASE TYPE 2, MITOCHONDRIAL-RELATED"/>
    <property type="match status" value="1"/>
</dbReference>
<feature type="domain" description="MaoC-like" evidence="1">
    <location>
        <begin position="4"/>
        <end position="91"/>
    </location>
</feature>
<name>A0ABU6GKK4_9BACL</name>
<dbReference type="Proteomes" id="UP001344632">
    <property type="component" value="Unassembled WGS sequence"/>
</dbReference>
<reference evidence="2 3" key="1">
    <citation type="submission" date="2023-03" db="EMBL/GenBank/DDBJ databases">
        <title>Bacillus Genome Sequencing.</title>
        <authorList>
            <person name="Dunlap C."/>
        </authorList>
    </citation>
    <scope>NUCLEOTIDE SEQUENCE [LARGE SCALE GENOMIC DNA]</scope>
    <source>
        <strain evidence="2 3">BD-525</strain>
    </source>
</reference>
<protein>
    <submittedName>
        <fullName evidence="2">MaoC family dehydratase</fullName>
    </submittedName>
</protein>
<evidence type="ECO:0000313" key="2">
    <source>
        <dbReference type="EMBL" id="MEC0240272.1"/>
    </source>
</evidence>
<dbReference type="CDD" id="cd03441">
    <property type="entry name" value="R_hydratase_like"/>
    <property type="match status" value="1"/>
</dbReference>
<dbReference type="RefSeq" id="WP_326087767.1">
    <property type="nucleotide sequence ID" value="NZ_JARLKZ010000005.1"/>
</dbReference>
<dbReference type="Gene3D" id="3.10.129.10">
    <property type="entry name" value="Hotdog Thioesterase"/>
    <property type="match status" value="1"/>
</dbReference>
<sequence>MKKRITYEAIRKYSAASKDMADIHLDTEAAAMAGFKRPIVHGMYIMGLAQSLYLREHPAQWITTFDMKFQKPLLVDSVVSFDFVDSDGHIHVTVTDETGEVAASGILSVKERLR</sequence>
<organism evidence="2 3">
    <name type="scientific">Paenibacillus dokdonensis</name>
    <dbReference type="NCBI Taxonomy" id="2567944"/>
    <lineage>
        <taxon>Bacteria</taxon>
        <taxon>Bacillati</taxon>
        <taxon>Bacillota</taxon>
        <taxon>Bacilli</taxon>
        <taxon>Bacillales</taxon>
        <taxon>Paenibacillaceae</taxon>
        <taxon>Paenibacillus</taxon>
    </lineage>
</organism>
<dbReference type="SUPFAM" id="SSF54637">
    <property type="entry name" value="Thioesterase/thiol ester dehydrase-isomerase"/>
    <property type="match status" value="1"/>
</dbReference>
<proteinExistence type="predicted"/>
<accession>A0ABU6GKK4</accession>
<comment type="caution">
    <text evidence="2">The sequence shown here is derived from an EMBL/GenBank/DDBJ whole genome shotgun (WGS) entry which is preliminary data.</text>
</comment>
<evidence type="ECO:0000259" key="1">
    <source>
        <dbReference type="Pfam" id="PF01575"/>
    </source>
</evidence>
<dbReference type="EMBL" id="JARLKZ010000005">
    <property type="protein sequence ID" value="MEC0240272.1"/>
    <property type="molecule type" value="Genomic_DNA"/>
</dbReference>
<dbReference type="InterPro" id="IPR002539">
    <property type="entry name" value="MaoC-like_dom"/>
</dbReference>
<gene>
    <name evidence="2" type="ORF">P4H66_10470</name>
</gene>
<keyword evidence="3" id="KW-1185">Reference proteome</keyword>